<keyword evidence="1" id="KW-0812">Transmembrane</keyword>
<feature type="transmembrane region" description="Helical" evidence="1">
    <location>
        <begin position="176"/>
        <end position="195"/>
    </location>
</feature>
<comment type="caution">
    <text evidence="4">The sequence shown here is derived from an EMBL/GenBank/DDBJ whole genome shotgun (WGS) entry which is preliminary data.</text>
</comment>
<feature type="signal peptide" evidence="2">
    <location>
        <begin position="1"/>
        <end position="22"/>
    </location>
</feature>
<dbReference type="InterPro" id="IPR013424">
    <property type="entry name" value="Ice-binding_C"/>
</dbReference>
<reference evidence="4 5" key="1">
    <citation type="submission" date="2023-06" db="EMBL/GenBank/DDBJ databases">
        <title>Pelomonas sp. APW6 16S ribosomal RNA gene genome sequencing and assembly.</title>
        <authorList>
            <person name="Woo H."/>
        </authorList>
    </citation>
    <scope>NUCLEOTIDE SEQUENCE [LARGE SCALE GENOMIC DNA]</scope>
    <source>
        <strain evidence="4 5">APW6</strain>
    </source>
</reference>
<feature type="domain" description="Ice-binding protein C-terminal" evidence="3">
    <location>
        <begin position="175"/>
        <end position="200"/>
    </location>
</feature>
<dbReference type="Pfam" id="PF07589">
    <property type="entry name" value="PEP-CTERM"/>
    <property type="match status" value="1"/>
</dbReference>
<keyword evidence="2" id="KW-0732">Signal</keyword>
<dbReference type="RefSeq" id="WP_285981949.1">
    <property type="nucleotide sequence ID" value="NZ_JASVDS010000002.1"/>
</dbReference>
<accession>A0ABT7LG63</accession>
<proteinExistence type="predicted"/>
<evidence type="ECO:0000256" key="1">
    <source>
        <dbReference type="SAM" id="Phobius"/>
    </source>
</evidence>
<keyword evidence="5" id="KW-1185">Reference proteome</keyword>
<protein>
    <submittedName>
        <fullName evidence="4">PEP-CTERM sorting domain-containing protein</fullName>
    </submittedName>
</protein>
<keyword evidence="1" id="KW-1133">Transmembrane helix</keyword>
<evidence type="ECO:0000256" key="2">
    <source>
        <dbReference type="SAM" id="SignalP"/>
    </source>
</evidence>
<dbReference type="EMBL" id="JASVDS010000002">
    <property type="protein sequence ID" value="MDL5031837.1"/>
    <property type="molecule type" value="Genomic_DNA"/>
</dbReference>
<gene>
    <name evidence="4" type="ORF">QRD43_07940</name>
</gene>
<evidence type="ECO:0000313" key="4">
    <source>
        <dbReference type="EMBL" id="MDL5031837.1"/>
    </source>
</evidence>
<keyword evidence="1" id="KW-0472">Membrane</keyword>
<sequence length="201" mass="20639">MHLLTKAISAIALAGASFAAAAAPVTLTFEGSANTAYDSPILRSGFLLGNPAGQEQHFHEVDSQLLGPVGNGTGVLVNDRDTQIFVKRSDGGIFSGLSVDVGSSGSLNLGSNLGMDIEAFLGLTSVGLLHVDFDTITPLQTISLLGLGSFDRLVFDGIRGGFTLDNLSLDDARNAVPLPSSLALAGLGLGVLGSFGRRRKA</sequence>
<evidence type="ECO:0000313" key="5">
    <source>
        <dbReference type="Proteomes" id="UP001238603"/>
    </source>
</evidence>
<evidence type="ECO:0000259" key="3">
    <source>
        <dbReference type="Pfam" id="PF07589"/>
    </source>
</evidence>
<dbReference type="Proteomes" id="UP001238603">
    <property type="component" value="Unassembled WGS sequence"/>
</dbReference>
<feature type="chain" id="PRO_5046037444" evidence="2">
    <location>
        <begin position="23"/>
        <end position="201"/>
    </location>
</feature>
<organism evidence="4 5">
    <name type="scientific">Roseateles subflavus</name>
    <dbReference type="NCBI Taxonomy" id="3053353"/>
    <lineage>
        <taxon>Bacteria</taxon>
        <taxon>Pseudomonadati</taxon>
        <taxon>Pseudomonadota</taxon>
        <taxon>Betaproteobacteria</taxon>
        <taxon>Burkholderiales</taxon>
        <taxon>Sphaerotilaceae</taxon>
        <taxon>Roseateles</taxon>
    </lineage>
</organism>
<name>A0ABT7LG63_9BURK</name>